<feature type="chain" id="PRO_5011710519" evidence="13">
    <location>
        <begin position="31"/>
        <end position="910"/>
    </location>
</feature>
<feature type="region of interest" description="Disordered" evidence="12">
    <location>
        <begin position="55"/>
        <end position="75"/>
    </location>
</feature>
<dbReference type="InterPro" id="IPR037066">
    <property type="entry name" value="Plug_dom_sf"/>
</dbReference>
<dbReference type="RefSeq" id="WP_091020205.1">
    <property type="nucleotide sequence ID" value="NZ_CP041745.1"/>
</dbReference>
<organism evidence="16 17">
    <name type="scientific">Paraburkholderia megapolitana</name>
    <dbReference type="NCBI Taxonomy" id="420953"/>
    <lineage>
        <taxon>Bacteria</taxon>
        <taxon>Pseudomonadati</taxon>
        <taxon>Pseudomonadota</taxon>
        <taxon>Betaproteobacteria</taxon>
        <taxon>Burkholderiales</taxon>
        <taxon>Burkholderiaceae</taxon>
        <taxon>Paraburkholderia</taxon>
    </lineage>
</organism>
<keyword evidence="5 10" id="KW-0812">Transmembrane</keyword>
<dbReference type="PANTHER" id="PTHR47234:SF2">
    <property type="entry name" value="TONB-DEPENDENT RECEPTOR"/>
    <property type="match status" value="1"/>
</dbReference>
<dbReference type="SUPFAM" id="SSF56935">
    <property type="entry name" value="Porins"/>
    <property type="match status" value="1"/>
</dbReference>
<accession>A0A1I3VRT5</accession>
<evidence type="ECO:0000256" key="12">
    <source>
        <dbReference type="SAM" id="MobiDB-lite"/>
    </source>
</evidence>
<keyword evidence="17" id="KW-1185">Reference proteome</keyword>
<evidence type="ECO:0000256" key="9">
    <source>
        <dbReference type="ARBA" id="ARBA00023237"/>
    </source>
</evidence>
<dbReference type="Gene3D" id="2.40.170.20">
    <property type="entry name" value="TonB-dependent receptor, beta-barrel domain"/>
    <property type="match status" value="1"/>
</dbReference>
<name>A0A1I3VRT5_9BURK</name>
<dbReference type="Gene3D" id="2.170.130.10">
    <property type="entry name" value="TonB-dependent receptor, plug domain"/>
    <property type="match status" value="1"/>
</dbReference>
<reference evidence="16 17" key="1">
    <citation type="submission" date="2016-10" db="EMBL/GenBank/DDBJ databases">
        <authorList>
            <person name="de Groot N.N."/>
        </authorList>
    </citation>
    <scope>NUCLEOTIDE SEQUENCE [LARGE SCALE GENOMIC DNA]</scope>
    <source>
        <strain evidence="16 17">LMG 23650</strain>
    </source>
</reference>
<dbReference type="STRING" id="420953.SAMN05192543_114134"/>
<evidence type="ECO:0000256" key="7">
    <source>
        <dbReference type="ARBA" id="ARBA00023136"/>
    </source>
</evidence>
<protein>
    <submittedName>
        <fullName evidence="16">Iron complex outermembrane recepter protein</fullName>
    </submittedName>
</protein>
<evidence type="ECO:0000259" key="15">
    <source>
        <dbReference type="Pfam" id="PF07715"/>
    </source>
</evidence>
<dbReference type="InterPro" id="IPR039426">
    <property type="entry name" value="TonB-dep_rcpt-like"/>
</dbReference>
<evidence type="ECO:0000256" key="13">
    <source>
        <dbReference type="SAM" id="SignalP"/>
    </source>
</evidence>
<sequence>MKQRALALAVKRIIWAELALSAAVAGPVFAQSQPAVPTGTAIAPAAAAPAASAASSGTATPADTTTSAATSTATPTGKVQQLKTFEVTGSLIRQADKTGFQQVQVISPKQIQDSGAQSVSDYVRSISANSANSWGEANDDSFAAGGAGIALRGLSEKYTLVLVDGQRVAPFAFAVNGTDQFFDLNTLPLNIVDRIEVVKTGAVSQYGSDAIGGVVNIITKHNFQGLQLDGGYGGATQGGAGTTKFGILGGFGNLASDGFNVTATASYYKSNGFTLADRDTTKNEDFSNKPFGGSIQYPTYFLNPTTGAASVPFGCAGGTLAPYTSSIIASQRASVSSGNVCLKNTAEDTSIQPMTERYNAKVHADFKINDQTTAYADLWESYNTTTTSDFNAAIGNFLQYNPVTKTVSPYTSLVPANNPYNTTGVPQEFFGSVPTTINVKTNSNFWRAGTGVKGTFSLYGDDWDWNTGYTHSQSTVSNTTNGVFNPTGLTAVLQNGTYNFGNPSATPNGLNGALTQSSNLGISKLDAFDATLSTPSLFHIPTGDVGLGLGAQFLHESELIEEDGATMNGGILNPNLQTVDGERNIAAAYYQIDIPLINKMLTFSQAGRYDHYSDFGGAFSPRFALRFQPIQQLTTYASYNRGFRAPEFLENTNSSNLGIQPVGPNGQNETVVTRGNPALQPEKTKNYNIGFELSPTRTTDVGFDWYKIHVDKAIGTTIDPAGTVLNPDGSIAYMLNTYENLGSFDTDGFETTFSQSLPTKVGTFKLSADWTYVWHFKMNGIGGLSSTVDGAGNDLTLSQPFGGSFPRWKGNTDLSWAYHQFTADLQWQYTGPYSNALGLNYSTASYSEFNLNVAYNGFKHWTIYGGINNIFNRAPPYDPLWLSTTDQTGYDQSLYTYIGRYVQIGATYKF</sequence>
<dbReference type="Pfam" id="PF00593">
    <property type="entry name" value="TonB_dep_Rec_b-barrel"/>
    <property type="match status" value="1"/>
</dbReference>
<keyword evidence="8" id="KW-0675">Receptor</keyword>
<comment type="similarity">
    <text evidence="2 10 11">Belongs to the TonB-dependent receptor family.</text>
</comment>
<keyword evidence="6 11" id="KW-0798">TonB box</keyword>
<dbReference type="PROSITE" id="PS52016">
    <property type="entry name" value="TONB_DEPENDENT_REC_3"/>
    <property type="match status" value="1"/>
</dbReference>
<dbReference type="CDD" id="cd01347">
    <property type="entry name" value="ligand_gated_channel"/>
    <property type="match status" value="1"/>
</dbReference>
<feature type="signal peptide" evidence="13">
    <location>
        <begin position="1"/>
        <end position="30"/>
    </location>
</feature>
<dbReference type="PANTHER" id="PTHR47234">
    <property type="match status" value="1"/>
</dbReference>
<evidence type="ECO:0000256" key="11">
    <source>
        <dbReference type="RuleBase" id="RU003357"/>
    </source>
</evidence>
<evidence type="ECO:0000256" key="1">
    <source>
        <dbReference type="ARBA" id="ARBA00004571"/>
    </source>
</evidence>
<evidence type="ECO:0000256" key="3">
    <source>
        <dbReference type="ARBA" id="ARBA00022448"/>
    </source>
</evidence>
<gene>
    <name evidence="16" type="ORF">SAMN05192543_114134</name>
</gene>
<keyword evidence="4 10" id="KW-1134">Transmembrane beta strand</keyword>
<evidence type="ECO:0000256" key="8">
    <source>
        <dbReference type="ARBA" id="ARBA00023170"/>
    </source>
</evidence>
<evidence type="ECO:0000256" key="10">
    <source>
        <dbReference type="PROSITE-ProRule" id="PRU01360"/>
    </source>
</evidence>
<keyword evidence="3 10" id="KW-0813">Transport</keyword>
<dbReference type="Proteomes" id="UP000199548">
    <property type="component" value="Unassembled WGS sequence"/>
</dbReference>
<feature type="domain" description="TonB-dependent receptor-like beta-barrel" evidence="14">
    <location>
        <begin position="384"/>
        <end position="870"/>
    </location>
</feature>
<dbReference type="Pfam" id="PF07715">
    <property type="entry name" value="Plug"/>
    <property type="match status" value="1"/>
</dbReference>
<evidence type="ECO:0000256" key="4">
    <source>
        <dbReference type="ARBA" id="ARBA00022452"/>
    </source>
</evidence>
<dbReference type="InterPro" id="IPR012910">
    <property type="entry name" value="Plug_dom"/>
</dbReference>
<evidence type="ECO:0000259" key="14">
    <source>
        <dbReference type="Pfam" id="PF00593"/>
    </source>
</evidence>
<dbReference type="OrthoDB" id="8530571at2"/>
<proteinExistence type="inferred from homology"/>
<keyword evidence="13" id="KW-0732">Signal</keyword>
<keyword evidence="9 10" id="KW-0998">Cell outer membrane</keyword>
<evidence type="ECO:0000313" key="16">
    <source>
        <dbReference type="EMBL" id="SFJ98108.1"/>
    </source>
</evidence>
<keyword evidence="7 10" id="KW-0472">Membrane</keyword>
<dbReference type="EMBL" id="FOQU01000014">
    <property type="protein sequence ID" value="SFJ98108.1"/>
    <property type="molecule type" value="Genomic_DNA"/>
</dbReference>
<comment type="subcellular location">
    <subcellularLocation>
        <location evidence="1 10">Cell outer membrane</location>
        <topology evidence="1 10">Multi-pass membrane protein</topology>
    </subcellularLocation>
</comment>
<evidence type="ECO:0000256" key="5">
    <source>
        <dbReference type="ARBA" id="ARBA00022692"/>
    </source>
</evidence>
<evidence type="ECO:0000256" key="6">
    <source>
        <dbReference type="ARBA" id="ARBA00023077"/>
    </source>
</evidence>
<dbReference type="InterPro" id="IPR000531">
    <property type="entry name" value="Beta-barrel_TonB"/>
</dbReference>
<feature type="domain" description="TonB-dependent receptor plug" evidence="15">
    <location>
        <begin position="101"/>
        <end position="214"/>
    </location>
</feature>
<evidence type="ECO:0000313" key="17">
    <source>
        <dbReference type="Proteomes" id="UP000199548"/>
    </source>
</evidence>
<dbReference type="GO" id="GO:0009279">
    <property type="term" value="C:cell outer membrane"/>
    <property type="evidence" value="ECO:0007669"/>
    <property type="project" value="UniProtKB-SubCell"/>
</dbReference>
<dbReference type="AlphaFoldDB" id="A0A1I3VRT5"/>
<dbReference type="InterPro" id="IPR036942">
    <property type="entry name" value="Beta-barrel_TonB_sf"/>
</dbReference>
<evidence type="ECO:0000256" key="2">
    <source>
        <dbReference type="ARBA" id="ARBA00009810"/>
    </source>
</evidence>